<sequence>MEQMQIEEPGPEEATGQDVALLARYKRICSIGYKWQMVIIISFVVLLAAGMYMIVKKSNTRSTQSRNLFCNTTECSQTAAHIRSSVSSSANPCDNFYKFACGNFDKQYKANNVTIVSMYRKDWESSLLSLVVDEPINETKWKVTKHLKLARKFYKACMNVIAPHNKPDMAFLEALDYITGGWPKKHTNMKSVTWWDVMLKSRQIGMNFDFFLNVNITEFPNPHFQISPPDVDLMILFHKLWMPRHKGYIRKIVEYWGYTDASLFWEFEETRKFANTLMEAVLGSYLDVHEIDVNSIRLPKISDLVKTRDSDPDWLPFLQNITGVADLKETELVSFKIRSDSHENYLSRLATLIETTPTRLWMNYVIAYHIVREYKYLSRTVQIVINKIMDVEEDSSRHDFCIFETGKYFHADIEKVLVNQIVTPDKIKNIRNMYNYITKALEGHLKQAYASNDIVREGSIRQLKNISLHVGGNDYFFNDKLFDETFGIKPDDLSDNAIDSLHVLEKFRVDDILSLIRRPSAFYNRSLDIEDIALTYTRDNSLYLLAPVLRDPTYSLNRPEYINYGSLGTMIAHELMRMYDDRIFDRISSDTLPVWQAEMKKDMENSLVCVNQSYIDYYQKQFNTSNIPSVDLEGPILDYGSANIAYLAYLDYVNASGTEHNIVGVPYDPYQVFWIMASTFFCNIQKLEESEDAWNGDFRMFQLPSYRVNGPKMNSIYFPQHFNCSLGTNMNPKKKCITFP</sequence>
<evidence type="ECO:0000313" key="12">
    <source>
        <dbReference type="EnsemblMetazoa" id="XP_019757629.1"/>
    </source>
</evidence>
<organism evidence="12 13">
    <name type="scientific">Dendroctonus ponderosae</name>
    <name type="common">Mountain pine beetle</name>
    <dbReference type="NCBI Taxonomy" id="77166"/>
    <lineage>
        <taxon>Eukaryota</taxon>
        <taxon>Metazoa</taxon>
        <taxon>Ecdysozoa</taxon>
        <taxon>Arthropoda</taxon>
        <taxon>Hexapoda</taxon>
        <taxon>Insecta</taxon>
        <taxon>Pterygota</taxon>
        <taxon>Neoptera</taxon>
        <taxon>Endopterygota</taxon>
        <taxon>Coleoptera</taxon>
        <taxon>Polyphaga</taxon>
        <taxon>Cucujiformia</taxon>
        <taxon>Curculionidae</taxon>
        <taxon>Scolytinae</taxon>
        <taxon>Dendroctonus</taxon>
    </lineage>
</organism>
<proteinExistence type="inferred from homology"/>
<evidence type="ECO:0000256" key="1">
    <source>
        <dbReference type="ARBA" id="ARBA00001947"/>
    </source>
</evidence>
<dbReference type="InterPro" id="IPR008753">
    <property type="entry name" value="Peptidase_M13_N"/>
</dbReference>
<dbReference type="PROSITE" id="PS51885">
    <property type="entry name" value="NEPRILYSIN"/>
    <property type="match status" value="1"/>
</dbReference>
<keyword evidence="4" id="KW-0645">Protease</keyword>
<dbReference type="GO" id="GO:0046872">
    <property type="term" value="F:metal ion binding"/>
    <property type="evidence" value="ECO:0007669"/>
    <property type="project" value="UniProtKB-KW"/>
</dbReference>
<keyword evidence="7" id="KW-0862">Zinc</keyword>
<comment type="cofactor">
    <cofactor evidence="1">
        <name>Zn(2+)</name>
        <dbReference type="ChEBI" id="CHEBI:29105"/>
    </cofactor>
</comment>
<evidence type="ECO:0000313" key="13">
    <source>
        <dbReference type="Proteomes" id="UP000019118"/>
    </source>
</evidence>
<dbReference type="GeneID" id="109536007"/>
<keyword evidence="5" id="KW-0479">Metal-binding</keyword>
<evidence type="ECO:0000256" key="4">
    <source>
        <dbReference type="ARBA" id="ARBA00022670"/>
    </source>
</evidence>
<dbReference type="GO" id="GO:0005886">
    <property type="term" value="C:plasma membrane"/>
    <property type="evidence" value="ECO:0007669"/>
    <property type="project" value="UniProtKB-SubCell"/>
</dbReference>
<evidence type="ECO:0000256" key="7">
    <source>
        <dbReference type="ARBA" id="ARBA00022833"/>
    </source>
</evidence>
<dbReference type="GO" id="GO:0016485">
    <property type="term" value="P:protein processing"/>
    <property type="evidence" value="ECO:0007669"/>
    <property type="project" value="TreeGrafter"/>
</dbReference>
<dbReference type="InterPro" id="IPR024079">
    <property type="entry name" value="MetalloPept_cat_dom_sf"/>
</dbReference>
<dbReference type="EnsemblMetazoa" id="XM_019902070.1">
    <property type="protein sequence ID" value="XP_019757629.1"/>
    <property type="gene ID" value="LOC109536007"/>
</dbReference>
<dbReference type="Proteomes" id="UP000019118">
    <property type="component" value="Unassembled WGS sequence"/>
</dbReference>
<evidence type="ECO:0000256" key="2">
    <source>
        <dbReference type="ARBA" id="ARBA00004401"/>
    </source>
</evidence>
<dbReference type="InterPro" id="IPR000718">
    <property type="entry name" value="Peptidase_M13"/>
</dbReference>
<dbReference type="KEGG" id="dpa:109536007"/>
<feature type="domain" description="Peptidase M13 C-terminal" evidence="10">
    <location>
        <begin position="536"/>
        <end position="736"/>
    </location>
</feature>
<keyword evidence="13" id="KW-1185">Reference proteome</keyword>
<evidence type="ECO:0000256" key="8">
    <source>
        <dbReference type="ARBA" id="ARBA00023049"/>
    </source>
</evidence>
<reference evidence="12" key="2">
    <citation type="submission" date="2024-08" db="UniProtKB">
        <authorList>
            <consortium name="EnsemblMetazoa"/>
        </authorList>
    </citation>
    <scope>IDENTIFICATION</scope>
</reference>
<reference evidence="13" key="1">
    <citation type="journal article" date="2013" name="Genome Biol.">
        <title>Draft genome of the mountain pine beetle, Dendroctonus ponderosae Hopkins, a major forest pest.</title>
        <authorList>
            <person name="Keeling C.I."/>
            <person name="Yuen M.M."/>
            <person name="Liao N.Y."/>
            <person name="Docking T.R."/>
            <person name="Chan S.K."/>
            <person name="Taylor G.A."/>
            <person name="Palmquist D.L."/>
            <person name="Jackman S.D."/>
            <person name="Nguyen A."/>
            <person name="Li M."/>
            <person name="Henderson H."/>
            <person name="Janes J.K."/>
            <person name="Zhao Y."/>
            <person name="Pandoh P."/>
            <person name="Moore R."/>
            <person name="Sperling F.A."/>
            <person name="Huber D.P."/>
            <person name="Birol I."/>
            <person name="Jones S.J."/>
            <person name="Bohlmann J."/>
        </authorList>
    </citation>
    <scope>NUCLEOTIDE SEQUENCE</scope>
</reference>
<accession>A0AAR5P965</accession>
<evidence type="ECO:0000259" key="11">
    <source>
        <dbReference type="Pfam" id="PF05649"/>
    </source>
</evidence>
<keyword evidence="9" id="KW-0472">Membrane</keyword>
<name>A0AAR5P965_DENPD</name>
<evidence type="ECO:0000259" key="10">
    <source>
        <dbReference type="Pfam" id="PF01431"/>
    </source>
</evidence>
<dbReference type="InterPro" id="IPR042089">
    <property type="entry name" value="Peptidase_M13_dom_2"/>
</dbReference>
<dbReference type="GO" id="GO:0004222">
    <property type="term" value="F:metalloendopeptidase activity"/>
    <property type="evidence" value="ECO:0007669"/>
    <property type="project" value="InterPro"/>
</dbReference>
<dbReference type="Gene3D" id="1.10.1380.10">
    <property type="entry name" value="Neutral endopeptidase , domain2"/>
    <property type="match status" value="1"/>
</dbReference>
<evidence type="ECO:0000256" key="6">
    <source>
        <dbReference type="ARBA" id="ARBA00022801"/>
    </source>
</evidence>
<evidence type="ECO:0000256" key="9">
    <source>
        <dbReference type="SAM" id="Phobius"/>
    </source>
</evidence>
<dbReference type="Gene3D" id="3.40.390.10">
    <property type="entry name" value="Collagenase (Catalytic Domain)"/>
    <property type="match status" value="1"/>
</dbReference>
<evidence type="ECO:0000256" key="3">
    <source>
        <dbReference type="ARBA" id="ARBA00007357"/>
    </source>
</evidence>
<evidence type="ECO:0000256" key="5">
    <source>
        <dbReference type="ARBA" id="ARBA00022723"/>
    </source>
</evidence>
<keyword evidence="9" id="KW-0812">Transmembrane</keyword>
<dbReference type="Pfam" id="PF05649">
    <property type="entry name" value="Peptidase_M13_N"/>
    <property type="match status" value="1"/>
</dbReference>
<comment type="subcellular location">
    <subcellularLocation>
        <location evidence="2">Cell membrane</location>
        <topology evidence="2">Single-pass type II membrane protein</topology>
    </subcellularLocation>
</comment>
<dbReference type="PANTHER" id="PTHR11733">
    <property type="entry name" value="ZINC METALLOPROTEASE FAMILY M13 NEPRILYSIN-RELATED"/>
    <property type="match status" value="1"/>
</dbReference>
<comment type="similarity">
    <text evidence="3">Belongs to the peptidase M13 family.</text>
</comment>
<dbReference type="PANTHER" id="PTHR11733:SF240">
    <property type="entry name" value="GH14155P-RELATED"/>
    <property type="match status" value="1"/>
</dbReference>
<keyword evidence="9" id="KW-1133">Transmembrane helix</keyword>
<feature type="domain" description="Peptidase M13 N-terminal" evidence="11">
    <location>
        <begin position="92"/>
        <end position="471"/>
    </location>
</feature>
<protein>
    <recommendedName>
        <fullName evidence="14">Peptidase M13 N-terminal domain-containing protein</fullName>
    </recommendedName>
</protein>
<evidence type="ECO:0008006" key="14">
    <source>
        <dbReference type="Google" id="ProtNLM"/>
    </source>
</evidence>
<dbReference type="SUPFAM" id="SSF55486">
    <property type="entry name" value="Metalloproteases ('zincins'), catalytic domain"/>
    <property type="match status" value="1"/>
</dbReference>
<dbReference type="Pfam" id="PF01431">
    <property type="entry name" value="Peptidase_M13"/>
    <property type="match status" value="1"/>
</dbReference>
<keyword evidence="8" id="KW-0482">Metalloprotease</keyword>
<feature type="transmembrane region" description="Helical" evidence="9">
    <location>
        <begin position="35"/>
        <end position="55"/>
    </location>
</feature>
<dbReference type="InterPro" id="IPR018497">
    <property type="entry name" value="Peptidase_M13_C"/>
</dbReference>
<dbReference type="AlphaFoldDB" id="A0AAR5P965"/>
<keyword evidence="6" id="KW-0378">Hydrolase</keyword>